<evidence type="ECO:0000313" key="21">
    <source>
        <dbReference type="RefSeq" id="XP_035877257.1"/>
    </source>
</evidence>
<keyword evidence="11" id="KW-0805">Transcription regulation</keyword>
<keyword evidence="6" id="KW-0479">Metal-binding</keyword>
<dbReference type="CDD" id="cd07936">
    <property type="entry name" value="SCAN"/>
    <property type="match status" value="1"/>
</dbReference>
<keyword evidence="9" id="KW-0862">Zinc</keyword>
<dbReference type="GO" id="GO:0000981">
    <property type="term" value="F:DNA-binding transcription factor activity, RNA polymerase II-specific"/>
    <property type="evidence" value="ECO:0007669"/>
    <property type="project" value="TreeGrafter"/>
</dbReference>
<evidence type="ECO:0000256" key="11">
    <source>
        <dbReference type="ARBA" id="ARBA00023015"/>
    </source>
</evidence>
<feature type="domain" description="C2H2-type" evidence="18">
    <location>
        <begin position="626"/>
        <end position="653"/>
    </location>
</feature>
<dbReference type="FunFam" id="3.30.160.60:FF:000557">
    <property type="entry name" value="zinc finger and SCAN domain-containing protein 29"/>
    <property type="match status" value="1"/>
</dbReference>
<evidence type="ECO:0000256" key="15">
    <source>
        <dbReference type="PROSITE-ProRule" id="PRU00042"/>
    </source>
</evidence>
<keyword evidence="20" id="KW-1185">Reference proteome</keyword>
<reference evidence="21" key="1">
    <citation type="submission" date="2025-08" db="UniProtKB">
        <authorList>
            <consortium name="RefSeq"/>
        </authorList>
    </citation>
    <scope>IDENTIFICATION</scope>
    <source>
        <tissue evidence="21">Muscle</tissue>
    </source>
</reference>
<accession>A0A7E6DE16</accession>
<feature type="domain" description="C2H2-type" evidence="18">
    <location>
        <begin position="570"/>
        <end position="597"/>
    </location>
</feature>
<evidence type="ECO:0000256" key="1">
    <source>
        <dbReference type="ARBA" id="ARBA00003767"/>
    </source>
</evidence>
<dbReference type="RefSeq" id="XP_035877257.1">
    <property type="nucleotide sequence ID" value="XM_036021364.1"/>
</dbReference>
<feature type="compositionally biased region" description="Polar residues" evidence="17">
    <location>
        <begin position="354"/>
        <end position="363"/>
    </location>
</feature>
<dbReference type="Proteomes" id="UP000504628">
    <property type="component" value="Chromosome 3"/>
</dbReference>
<dbReference type="GO" id="GO:0005667">
    <property type="term" value="C:transcription regulator complex"/>
    <property type="evidence" value="ECO:0007669"/>
    <property type="project" value="TreeGrafter"/>
</dbReference>
<dbReference type="Gene3D" id="3.30.160.60">
    <property type="entry name" value="Classic Zinc Finger"/>
    <property type="match status" value="6"/>
</dbReference>
<organism evidence="20 21">
    <name type="scientific">Phyllostomus discolor</name>
    <name type="common">pale spear-nosed bat</name>
    <dbReference type="NCBI Taxonomy" id="89673"/>
    <lineage>
        <taxon>Eukaryota</taxon>
        <taxon>Metazoa</taxon>
        <taxon>Chordata</taxon>
        <taxon>Craniata</taxon>
        <taxon>Vertebrata</taxon>
        <taxon>Euteleostomi</taxon>
        <taxon>Mammalia</taxon>
        <taxon>Eutheria</taxon>
        <taxon>Laurasiatheria</taxon>
        <taxon>Chiroptera</taxon>
        <taxon>Yangochiroptera</taxon>
        <taxon>Phyllostomidae</taxon>
        <taxon>Phyllostominae</taxon>
        <taxon>Phyllostomus</taxon>
    </lineage>
</organism>
<evidence type="ECO:0000256" key="2">
    <source>
        <dbReference type="ARBA" id="ARBA00004123"/>
    </source>
</evidence>
<dbReference type="CTD" id="342357"/>
<keyword evidence="8 15" id="KW-0863">Zinc-finger</keyword>
<dbReference type="InterPro" id="IPR036236">
    <property type="entry name" value="Znf_C2H2_sf"/>
</dbReference>
<evidence type="ECO:0000256" key="9">
    <source>
        <dbReference type="ARBA" id="ARBA00022833"/>
    </source>
</evidence>
<evidence type="ECO:0000256" key="5">
    <source>
        <dbReference type="ARBA" id="ARBA00022553"/>
    </source>
</evidence>
<dbReference type="Pfam" id="PF02023">
    <property type="entry name" value="SCAN"/>
    <property type="match status" value="1"/>
</dbReference>
<evidence type="ECO:0000313" key="20">
    <source>
        <dbReference type="Proteomes" id="UP000504628"/>
    </source>
</evidence>
<comment type="function">
    <text evidence="1">May be involved in transcriptional regulation.</text>
</comment>
<dbReference type="Gene3D" id="1.10.10.60">
    <property type="entry name" value="Homeodomain-like"/>
    <property type="match status" value="1"/>
</dbReference>
<feature type="domain" description="C2H2-type" evidence="18">
    <location>
        <begin position="682"/>
        <end position="709"/>
    </location>
</feature>
<evidence type="ECO:0000256" key="16">
    <source>
        <dbReference type="PROSITE-ProRule" id="PRU00187"/>
    </source>
</evidence>
<feature type="region of interest" description="Disordered" evidence="17">
    <location>
        <begin position="710"/>
        <end position="733"/>
    </location>
</feature>
<feature type="region of interest" description="Disordered" evidence="17">
    <location>
        <begin position="354"/>
        <end position="403"/>
    </location>
</feature>
<evidence type="ECO:0000256" key="10">
    <source>
        <dbReference type="ARBA" id="ARBA00022843"/>
    </source>
</evidence>
<keyword evidence="10" id="KW-0832">Ubl conjugation</keyword>
<gene>
    <name evidence="21" type="primary">ZKSCAN2</name>
</gene>
<dbReference type="GeneID" id="114501531"/>
<feature type="domain" description="C2H2-type" evidence="18">
    <location>
        <begin position="598"/>
        <end position="625"/>
    </location>
</feature>
<dbReference type="PROSITE" id="PS50804">
    <property type="entry name" value="SCAN_BOX"/>
    <property type="match status" value="1"/>
</dbReference>
<dbReference type="AlphaFoldDB" id="A0A7E6DE16"/>
<dbReference type="Pfam" id="PF00096">
    <property type="entry name" value="zf-C2H2"/>
    <property type="match status" value="5"/>
</dbReference>
<dbReference type="SUPFAM" id="SSF57667">
    <property type="entry name" value="beta-beta-alpha zinc fingers"/>
    <property type="match status" value="3"/>
</dbReference>
<evidence type="ECO:0000256" key="7">
    <source>
        <dbReference type="ARBA" id="ARBA00022737"/>
    </source>
</evidence>
<dbReference type="FunFam" id="3.30.160.60:FF:000478">
    <property type="entry name" value="Zinc finger protein 133"/>
    <property type="match status" value="1"/>
</dbReference>
<dbReference type="InterPro" id="IPR044822">
    <property type="entry name" value="Myb_DNA-bind_4"/>
</dbReference>
<dbReference type="FunFam" id="3.30.160.60:FF:002090">
    <property type="entry name" value="Zinc finger protein 473"/>
    <property type="match status" value="1"/>
</dbReference>
<feature type="region of interest" description="Disordered" evidence="17">
    <location>
        <begin position="161"/>
        <end position="194"/>
    </location>
</feature>
<dbReference type="SMART" id="SM00431">
    <property type="entry name" value="SCAN"/>
    <property type="match status" value="1"/>
</dbReference>
<dbReference type="FunFam" id="1.10.4020.10:FF:000001">
    <property type="entry name" value="zinc finger protein 263 isoform X1"/>
    <property type="match status" value="1"/>
</dbReference>
<evidence type="ECO:0000256" key="8">
    <source>
        <dbReference type="ARBA" id="ARBA00022771"/>
    </source>
</evidence>
<dbReference type="PROSITE" id="PS00028">
    <property type="entry name" value="ZINC_FINGER_C2H2_1"/>
    <property type="match status" value="6"/>
</dbReference>
<evidence type="ECO:0000256" key="3">
    <source>
        <dbReference type="ARBA" id="ARBA00006991"/>
    </source>
</evidence>
<evidence type="ECO:0000256" key="4">
    <source>
        <dbReference type="ARBA" id="ARBA00022499"/>
    </source>
</evidence>
<dbReference type="PANTHER" id="PTHR14003:SF21">
    <property type="entry name" value="ZINC FINGER PROTEIN 3"/>
    <property type="match status" value="1"/>
</dbReference>
<evidence type="ECO:0000256" key="13">
    <source>
        <dbReference type="ARBA" id="ARBA00023163"/>
    </source>
</evidence>
<name>A0A7E6DE16_9CHIR</name>
<dbReference type="GO" id="GO:0000785">
    <property type="term" value="C:chromatin"/>
    <property type="evidence" value="ECO:0007669"/>
    <property type="project" value="TreeGrafter"/>
</dbReference>
<dbReference type="SUPFAM" id="SSF47353">
    <property type="entry name" value="Retrovirus capsid dimerization domain-like"/>
    <property type="match status" value="1"/>
</dbReference>
<evidence type="ECO:0000256" key="17">
    <source>
        <dbReference type="SAM" id="MobiDB-lite"/>
    </source>
</evidence>
<dbReference type="PROSITE" id="PS50157">
    <property type="entry name" value="ZINC_FINGER_C2H2_2"/>
    <property type="match status" value="6"/>
</dbReference>
<dbReference type="FunFam" id="1.10.10.60:FF:000032">
    <property type="entry name" value="Zinc finger and SCAN domain-containing 20"/>
    <property type="match status" value="1"/>
</dbReference>
<comment type="similarity">
    <text evidence="3">Belongs to the krueppel C2H2-type zinc-finger protein family.</text>
</comment>
<dbReference type="SMART" id="SM00355">
    <property type="entry name" value="ZnF_C2H2"/>
    <property type="match status" value="6"/>
</dbReference>
<dbReference type="InterPro" id="IPR038269">
    <property type="entry name" value="SCAN_sf"/>
</dbReference>
<dbReference type="InterPro" id="IPR013087">
    <property type="entry name" value="Znf_C2H2_type"/>
</dbReference>
<dbReference type="FunFam" id="3.30.160.60:FF:003095">
    <property type="match status" value="1"/>
</dbReference>
<sequence length="733" mass="84009">MDLQTDVPLEVGGRLIMKVEQDPRWTSELGLKEPGSSESENFRKCFRHFCYEDVSGPHEAFSKLWELCCRWLKPEMRSKEQILELLVVEQFLTILPEKIQAWAQKQCPESGKEAVALVIHLEKEAGRLRQQVCSPEHSGKQAPLETVWDVADFQPETQPRVMSREEAGSLHSGHQEQLNPKREHQPLPKNAQSSPWIPIPAEEWNTTDQEVTTTKLPVGFQGPVKDVLTSKGISYKKSVHQIPVHRDVYRDTREESVGNMVSLGVHWGYEETKTFLDILHETRFYEALQACHRKSKLYGAVAEQLRECGFLRTPEQCRTKFKSLQKSYRKVKNGHVLESCAFYKEMDALVNSRASVPSTNTQEEVPPPSRQEREDIEVESQEPTGWEPEETSQEAIVEDSGSERMSEEDIVQESEFQGPPGLLQSPSDFEFGGSIKEDATQVIFKDMEQHRALIEKSKRVVSQNTDPGKYCKKECISGRHWENHQGIRQGKLMSQPRDLGKAVVHQRPFMGKRSYRLLKYGESCGRSTRLLCRITHQKENSYKCSVCGKCFGRSRSLIRHQRIHTGEKPFKCHDCGKSFNDSSNFGAHQRVHTGEKPYSCGECGKCFSQSSSLIIHQRTHTGEKPYQCGECGKSFTNSSHFSAHRRVHTSENPYKCMDCEKSFNNCTQFREHRRVHTGEKPYGCAPCSKHFSKSSVLTKHQEVHVKEKVPHPPSVYYPENPHKGRTDDFRKTF</sequence>
<dbReference type="Gene3D" id="1.10.4020.10">
    <property type="entry name" value="DNA breaking-rejoining enzymes"/>
    <property type="match status" value="1"/>
</dbReference>
<dbReference type="GO" id="GO:0008270">
    <property type="term" value="F:zinc ion binding"/>
    <property type="evidence" value="ECO:0007669"/>
    <property type="project" value="UniProtKB-KW"/>
</dbReference>
<protein>
    <submittedName>
        <fullName evidence="21">Zinc finger protein with KRAB and SCAN domains 2 isoform X3</fullName>
    </submittedName>
</protein>
<feature type="domain" description="SCAN box" evidence="19">
    <location>
        <begin position="43"/>
        <end position="124"/>
    </location>
</feature>
<dbReference type="GO" id="GO:0000978">
    <property type="term" value="F:RNA polymerase II cis-regulatory region sequence-specific DNA binding"/>
    <property type="evidence" value="ECO:0007669"/>
    <property type="project" value="TreeGrafter"/>
</dbReference>
<dbReference type="InterPro" id="IPR003309">
    <property type="entry name" value="SCAN_dom"/>
</dbReference>
<evidence type="ECO:0000259" key="18">
    <source>
        <dbReference type="PROSITE" id="PS50157"/>
    </source>
</evidence>
<dbReference type="GO" id="GO:0031519">
    <property type="term" value="C:PcG protein complex"/>
    <property type="evidence" value="ECO:0007669"/>
    <property type="project" value="TreeGrafter"/>
</dbReference>
<evidence type="ECO:0000256" key="12">
    <source>
        <dbReference type="ARBA" id="ARBA00023125"/>
    </source>
</evidence>
<dbReference type="PANTHER" id="PTHR14003">
    <property type="entry name" value="TRANSCRIPTIONAL REPRESSOR PROTEIN YY"/>
    <property type="match status" value="1"/>
</dbReference>
<comment type="subcellular location">
    <subcellularLocation>
        <location evidence="2 16">Nucleus</location>
    </subcellularLocation>
</comment>
<keyword evidence="4" id="KW-1017">Isopeptide bond</keyword>
<feature type="domain" description="C2H2-type" evidence="18">
    <location>
        <begin position="654"/>
        <end position="681"/>
    </location>
</feature>
<evidence type="ECO:0000256" key="6">
    <source>
        <dbReference type="ARBA" id="ARBA00022723"/>
    </source>
</evidence>
<keyword evidence="14 16" id="KW-0539">Nucleus</keyword>
<evidence type="ECO:0000256" key="14">
    <source>
        <dbReference type="ARBA" id="ARBA00023242"/>
    </source>
</evidence>
<keyword evidence="12" id="KW-0238">DNA-binding</keyword>
<keyword evidence="5" id="KW-0597">Phosphoprotein</keyword>
<evidence type="ECO:0000259" key="19">
    <source>
        <dbReference type="PROSITE" id="PS50804"/>
    </source>
</evidence>
<dbReference type="FunFam" id="3.30.160.60:FF:000258">
    <property type="entry name" value="zinc finger and SCAN domain-containing protein 29 isoform X2"/>
    <property type="match status" value="1"/>
</dbReference>
<proteinExistence type="inferred from homology"/>
<dbReference type="Pfam" id="PF13837">
    <property type="entry name" value="Myb_DNA-bind_4"/>
    <property type="match status" value="1"/>
</dbReference>
<keyword evidence="13" id="KW-0804">Transcription</keyword>
<keyword evidence="7" id="KW-0677">Repeat</keyword>
<dbReference type="FunFam" id="3.30.160.60:FF:001767">
    <property type="entry name" value="Zinc finger protein 629"/>
    <property type="match status" value="1"/>
</dbReference>
<feature type="domain" description="C2H2-type" evidence="18">
    <location>
        <begin position="542"/>
        <end position="569"/>
    </location>
</feature>
<feature type="compositionally biased region" description="Basic and acidic residues" evidence="17">
    <location>
        <begin position="720"/>
        <end position="733"/>
    </location>
</feature>